<dbReference type="GO" id="GO:0016757">
    <property type="term" value="F:glycosyltransferase activity"/>
    <property type="evidence" value="ECO:0007669"/>
    <property type="project" value="UniProtKB-KW"/>
</dbReference>
<sequence length="373" mass="40864">MKIHCCHLLYRFDIGGLESVLVELIQRLPRSHYRHSVIALTDHGAAAERLTHEDVTLHALNKRAGKDLAVWWRLYKLLRQLKPDVMHSCNLSALEGQGVAALAGVPLRIHAEHGRDSYDLDGSNAKYRLLRKLINPFIHHWVPVSHDLARWLTQSLAIAPNKVSPIINGVDLQRFNPGYGVEARRRLLAVTGWPRQSKLIVTVGRLWSVKDHSNLLQAAQLLQDPAARVIIVGDGPEQASLQQQIAQLELGGRVELLHGVEDVATLLPGADLFVLPSMAEGTPLTLLEAMAAGLPVVATGVGGVPDLVVVDETGLLVPPREAPALAAALNHYLEHPELLTSHGAAGRQRAEQHYGWPHVIAQYDQLFGGTEHG</sequence>
<evidence type="ECO:0000256" key="2">
    <source>
        <dbReference type="ARBA" id="ARBA00022679"/>
    </source>
</evidence>
<dbReference type="Pfam" id="PF00534">
    <property type="entry name" value="Glycos_transf_1"/>
    <property type="match status" value="1"/>
</dbReference>
<reference evidence="5" key="1">
    <citation type="submission" date="2015-04" db="EMBL/GenBank/DDBJ databases">
        <authorList>
            <person name="Syromyatnikov M.Y."/>
            <person name="Popov V.N."/>
        </authorList>
    </citation>
    <scope>NUCLEOTIDE SEQUENCE</scope>
    <source>
        <strain evidence="5">MO-1</strain>
    </source>
</reference>
<keyword evidence="1" id="KW-0328">Glycosyltransferase</keyword>
<dbReference type="Gene3D" id="3.40.50.2000">
    <property type="entry name" value="Glycogen Phosphorylase B"/>
    <property type="match status" value="2"/>
</dbReference>
<feature type="domain" description="Glycosyl transferase family 1" evidence="3">
    <location>
        <begin position="189"/>
        <end position="349"/>
    </location>
</feature>
<gene>
    <name evidence="5" type="ORF">MAGMO_3948</name>
</gene>
<keyword evidence="2" id="KW-0808">Transferase</keyword>
<dbReference type="PANTHER" id="PTHR12526:SF510">
    <property type="entry name" value="D-INOSITOL 3-PHOSPHATE GLYCOSYLTRANSFERASE"/>
    <property type="match status" value="1"/>
</dbReference>
<protein>
    <submittedName>
        <fullName evidence="5">Putative GT4</fullName>
    </submittedName>
</protein>
<dbReference type="NCBIfam" id="TIGR03088">
    <property type="entry name" value="stp2"/>
    <property type="match status" value="1"/>
</dbReference>
<evidence type="ECO:0000256" key="1">
    <source>
        <dbReference type="ARBA" id="ARBA00022676"/>
    </source>
</evidence>
<dbReference type="InterPro" id="IPR001296">
    <property type="entry name" value="Glyco_trans_1"/>
</dbReference>
<proteinExistence type="predicted"/>
<feature type="domain" description="Glycosyltransferase subfamily 4-like N-terminal" evidence="4">
    <location>
        <begin position="14"/>
        <end position="174"/>
    </location>
</feature>
<evidence type="ECO:0000259" key="3">
    <source>
        <dbReference type="Pfam" id="PF00534"/>
    </source>
</evidence>
<dbReference type="Pfam" id="PF13439">
    <property type="entry name" value="Glyco_transf_4"/>
    <property type="match status" value="1"/>
</dbReference>
<dbReference type="InterPro" id="IPR028098">
    <property type="entry name" value="Glyco_trans_4-like_N"/>
</dbReference>
<evidence type="ECO:0000313" key="5">
    <source>
        <dbReference type="EMBL" id="CRH08076.1"/>
    </source>
</evidence>
<dbReference type="InterPro" id="IPR017522">
    <property type="entry name" value="Sugar_tfrase_PEP-CTERM_Stp2"/>
</dbReference>
<accession>A0A1S7LQM1</accession>
<dbReference type="PANTHER" id="PTHR12526">
    <property type="entry name" value="GLYCOSYLTRANSFERASE"/>
    <property type="match status" value="1"/>
</dbReference>
<organism evidence="5">
    <name type="scientific">Magnetococcus massalia (strain MO-1)</name>
    <dbReference type="NCBI Taxonomy" id="451514"/>
    <lineage>
        <taxon>Bacteria</taxon>
        <taxon>Pseudomonadati</taxon>
        <taxon>Pseudomonadota</taxon>
        <taxon>Magnetococcia</taxon>
        <taxon>Magnetococcales</taxon>
        <taxon>Magnetococcaceae</taxon>
        <taxon>Magnetococcus</taxon>
    </lineage>
</organism>
<dbReference type="AlphaFoldDB" id="A0A1S7LQM1"/>
<evidence type="ECO:0000259" key="4">
    <source>
        <dbReference type="Pfam" id="PF13439"/>
    </source>
</evidence>
<dbReference type="EMBL" id="LO017727">
    <property type="protein sequence ID" value="CRH08076.1"/>
    <property type="molecule type" value="Genomic_DNA"/>
</dbReference>
<name>A0A1S7LQM1_MAGMO</name>
<dbReference type="SUPFAM" id="SSF53756">
    <property type="entry name" value="UDP-Glycosyltransferase/glycogen phosphorylase"/>
    <property type="match status" value="1"/>
</dbReference>